<dbReference type="GO" id="GO:0016705">
    <property type="term" value="F:oxidoreductase activity, acting on paired donors, with incorporation or reduction of molecular oxygen"/>
    <property type="evidence" value="ECO:0007669"/>
    <property type="project" value="InterPro"/>
</dbReference>
<evidence type="ECO:0000256" key="2">
    <source>
        <dbReference type="ARBA" id="ARBA00022723"/>
    </source>
</evidence>
<dbReference type="SUPFAM" id="SSF48264">
    <property type="entry name" value="Cytochrome P450"/>
    <property type="match status" value="1"/>
</dbReference>
<dbReference type="PRINTS" id="PR00463">
    <property type="entry name" value="EP450I"/>
</dbReference>
<feature type="chain" id="PRO_5002244982" description="Phenylacetate 2-hydroxylase" evidence="6">
    <location>
        <begin position="24"/>
        <end position="515"/>
    </location>
</feature>
<dbReference type="Pfam" id="PF00067">
    <property type="entry name" value="p450"/>
    <property type="match status" value="1"/>
</dbReference>
<evidence type="ECO:0000313" key="8">
    <source>
        <dbReference type="Proteomes" id="UP000053411"/>
    </source>
</evidence>
<dbReference type="AlphaFoldDB" id="A0A0D2JM03"/>
<keyword evidence="5" id="KW-0349">Heme</keyword>
<dbReference type="InterPro" id="IPR001128">
    <property type="entry name" value="Cyt_P450"/>
</dbReference>
<dbReference type="GO" id="GO:0004497">
    <property type="term" value="F:monooxygenase activity"/>
    <property type="evidence" value="ECO:0007669"/>
    <property type="project" value="InterPro"/>
</dbReference>
<dbReference type="InterPro" id="IPR050364">
    <property type="entry name" value="Cytochrome_P450_fung"/>
</dbReference>
<dbReference type="PANTHER" id="PTHR46300">
    <property type="entry name" value="P450, PUTATIVE (EUROFUNG)-RELATED-RELATED"/>
    <property type="match status" value="1"/>
</dbReference>
<dbReference type="VEuPathDB" id="FungiDB:Z520_10057"/>
<keyword evidence="8" id="KW-1185">Reference proteome</keyword>
<evidence type="ECO:0000313" key="7">
    <source>
        <dbReference type="EMBL" id="KIX94347.1"/>
    </source>
</evidence>
<dbReference type="InterPro" id="IPR036396">
    <property type="entry name" value="Cyt_P450_sf"/>
</dbReference>
<protein>
    <recommendedName>
        <fullName evidence="9">Phenylacetate 2-hydroxylase</fullName>
    </recommendedName>
</protein>
<evidence type="ECO:0000256" key="6">
    <source>
        <dbReference type="SAM" id="SignalP"/>
    </source>
</evidence>
<dbReference type="PRINTS" id="PR00385">
    <property type="entry name" value="P450"/>
</dbReference>
<evidence type="ECO:0000256" key="1">
    <source>
        <dbReference type="ARBA" id="ARBA00010617"/>
    </source>
</evidence>
<reference evidence="7 8" key="1">
    <citation type="submission" date="2015-01" db="EMBL/GenBank/DDBJ databases">
        <title>The Genome Sequence of Fonsecaea multimorphosa CBS 102226.</title>
        <authorList>
            <consortium name="The Broad Institute Genomics Platform"/>
            <person name="Cuomo C."/>
            <person name="de Hoog S."/>
            <person name="Gorbushina A."/>
            <person name="Stielow B."/>
            <person name="Teixiera M."/>
            <person name="Abouelleil A."/>
            <person name="Chapman S.B."/>
            <person name="Priest M."/>
            <person name="Young S.K."/>
            <person name="Wortman J."/>
            <person name="Nusbaum C."/>
            <person name="Birren B."/>
        </authorList>
    </citation>
    <scope>NUCLEOTIDE SEQUENCE [LARGE SCALE GENOMIC DNA]</scope>
    <source>
        <strain evidence="7 8">CBS 102226</strain>
    </source>
</reference>
<name>A0A0D2JM03_9EURO</name>
<organism evidence="7 8">
    <name type="scientific">Fonsecaea multimorphosa CBS 102226</name>
    <dbReference type="NCBI Taxonomy" id="1442371"/>
    <lineage>
        <taxon>Eukaryota</taxon>
        <taxon>Fungi</taxon>
        <taxon>Dikarya</taxon>
        <taxon>Ascomycota</taxon>
        <taxon>Pezizomycotina</taxon>
        <taxon>Eurotiomycetes</taxon>
        <taxon>Chaetothyriomycetidae</taxon>
        <taxon>Chaetothyriales</taxon>
        <taxon>Herpotrichiellaceae</taxon>
        <taxon>Fonsecaea</taxon>
    </lineage>
</organism>
<comment type="similarity">
    <text evidence="1">Belongs to the cytochrome P450 family.</text>
</comment>
<dbReference type="RefSeq" id="XP_016628470.1">
    <property type="nucleotide sequence ID" value="XM_016780551.1"/>
</dbReference>
<evidence type="ECO:0008006" key="9">
    <source>
        <dbReference type="Google" id="ProtNLM"/>
    </source>
</evidence>
<feature type="binding site" description="axial binding residue" evidence="5">
    <location>
        <position position="433"/>
    </location>
    <ligand>
        <name>heme</name>
        <dbReference type="ChEBI" id="CHEBI:30413"/>
    </ligand>
    <ligandPart>
        <name>Fe</name>
        <dbReference type="ChEBI" id="CHEBI:18248"/>
    </ligandPart>
</feature>
<evidence type="ECO:0000256" key="3">
    <source>
        <dbReference type="ARBA" id="ARBA00023002"/>
    </source>
</evidence>
<gene>
    <name evidence="7" type="ORF">Z520_10057</name>
</gene>
<keyword evidence="3" id="KW-0560">Oxidoreductase</keyword>
<dbReference type="InterPro" id="IPR002401">
    <property type="entry name" value="Cyt_P450_E_grp-I"/>
</dbReference>
<keyword evidence="6" id="KW-0732">Signal</keyword>
<dbReference type="STRING" id="1442371.A0A0D2JM03"/>
<feature type="signal peptide" evidence="6">
    <location>
        <begin position="1"/>
        <end position="23"/>
    </location>
</feature>
<dbReference type="EMBL" id="KN848088">
    <property type="protein sequence ID" value="KIX94347.1"/>
    <property type="molecule type" value="Genomic_DNA"/>
</dbReference>
<dbReference type="GeneID" id="27715803"/>
<dbReference type="GO" id="GO:0005506">
    <property type="term" value="F:iron ion binding"/>
    <property type="evidence" value="ECO:0007669"/>
    <property type="project" value="InterPro"/>
</dbReference>
<dbReference type="Gene3D" id="1.10.630.10">
    <property type="entry name" value="Cytochrome P450"/>
    <property type="match status" value="1"/>
</dbReference>
<evidence type="ECO:0000256" key="4">
    <source>
        <dbReference type="ARBA" id="ARBA00023004"/>
    </source>
</evidence>
<dbReference type="Proteomes" id="UP000053411">
    <property type="component" value="Unassembled WGS sequence"/>
</dbReference>
<sequence>MAFQTVLLAAAVVAYLVVKYLNQTDIPKIKNLPEIPGVPLFGNLLQLGNSHARSCQKLAAKYGPVFQTRLGNRRFIYVNTFEAVKDLWVGHHQALISRPTTWTFHSVVSTSQGPTLATSPWNESTKRVRKAASTAINRKSVQTYLPSIDLECTIGIKEILDASKSGDVDPIGYFQRFSLNMSLRVNYGFRLKGAVNDEKIREVVDVERELGTLRGVAHCWQDYIPIMRLWPSYRKHASSLRQRRDDYLLEFYEELVRRIAEGTDVPSITGSVIKDPEAKLSENELKTVSLTMVAAGLDTLPSNINMTIAYLSCPHGQEIQKRAYEELMRTYPDGDGWHACLENETCEYLIALVKETLRFWSTINLSITRQSVKDIEYKGVTFPAGTPFVMNNYAANHDWSQFKDPDTYNPERYLGVPNVGIQQMSYGAGARMCEGAHLANRELYVIFARLILGFHIRETSDIQSRPNLDPIDCNSLMTGMVTQPKPFKVKFVPRDEYQLQKWITESKDRTVAFDI</sequence>
<comment type="cofactor">
    <cofactor evidence="5">
        <name>heme</name>
        <dbReference type="ChEBI" id="CHEBI:30413"/>
    </cofactor>
</comment>
<keyword evidence="4 5" id="KW-0408">Iron</keyword>
<evidence type="ECO:0000256" key="5">
    <source>
        <dbReference type="PIRSR" id="PIRSR602401-1"/>
    </source>
</evidence>
<dbReference type="OrthoDB" id="1055148at2759"/>
<keyword evidence="2 5" id="KW-0479">Metal-binding</keyword>
<dbReference type="PANTHER" id="PTHR46300:SF9">
    <property type="entry name" value="P450, PUTATIVE-RELATED"/>
    <property type="match status" value="1"/>
</dbReference>
<accession>A0A0D2JM03</accession>
<dbReference type="GO" id="GO:0020037">
    <property type="term" value="F:heme binding"/>
    <property type="evidence" value="ECO:0007669"/>
    <property type="project" value="InterPro"/>
</dbReference>
<proteinExistence type="inferred from homology"/>